<dbReference type="RefSeq" id="WP_167608885.1">
    <property type="nucleotide sequence ID" value="NZ_SOYS01000002.1"/>
</dbReference>
<protein>
    <submittedName>
        <fullName evidence="3">Uncharacterized protein</fullName>
    </submittedName>
</protein>
<sequence length="98" mass="10350">MTTLTALLSGWWTEILAGLAVVAALVSAYFGGKKIGTTETQAKADVTAAKVESAQVTSVAKQQSDNTEKANSVKQSNAALSDDAQRDKLRKSQFNSDD</sequence>
<dbReference type="EMBL" id="SOYS01000002">
    <property type="protein sequence ID" value="NIY47285.1"/>
    <property type="molecule type" value="Genomic_DNA"/>
</dbReference>
<evidence type="ECO:0000256" key="1">
    <source>
        <dbReference type="SAM" id="MobiDB-lite"/>
    </source>
</evidence>
<keyword evidence="2" id="KW-1133">Transmembrane helix</keyword>
<gene>
    <name evidence="3" type="ORF">E2L00_06985</name>
</gene>
<feature type="compositionally biased region" description="Polar residues" evidence="1">
    <location>
        <begin position="57"/>
        <end position="79"/>
    </location>
</feature>
<keyword evidence="4" id="KW-1185">Reference proteome</keyword>
<feature type="transmembrane region" description="Helical" evidence="2">
    <location>
        <begin position="12"/>
        <end position="31"/>
    </location>
</feature>
<accession>A0ABX0VJQ9</accession>
<keyword evidence="2" id="KW-0472">Membrane</keyword>
<evidence type="ECO:0000256" key="2">
    <source>
        <dbReference type="SAM" id="Phobius"/>
    </source>
</evidence>
<name>A0ABX0VJQ9_9ENTR</name>
<reference evidence="3 4" key="1">
    <citation type="journal article" date="2020" name="Microorganisms">
        <title>Polyphasic Characterisation of Cedecea colo sp. nov., a New Enteric Bacterium Isolated from the Koala Hindgut.</title>
        <authorList>
            <person name="Boath J.M."/>
            <person name="Dakhal S."/>
            <person name="Van T.T.H."/>
            <person name="Moore R.J."/>
            <person name="Dekiwadia C."/>
            <person name="Macreadie I.G."/>
        </authorList>
    </citation>
    <scope>NUCLEOTIDE SEQUENCE [LARGE SCALE GENOMIC DNA]</scope>
    <source>
        <strain evidence="3 4">ZA</strain>
    </source>
</reference>
<evidence type="ECO:0000313" key="3">
    <source>
        <dbReference type="EMBL" id="NIY47285.1"/>
    </source>
</evidence>
<dbReference type="Proteomes" id="UP000697927">
    <property type="component" value="Unassembled WGS sequence"/>
</dbReference>
<comment type="caution">
    <text evidence="3">The sequence shown here is derived from an EMBL/GenBank/DDBJ whole genome shotgun (WGS) entry which is preliminary data.</text>
</comment>
<organism evidence="3 4">
    <name type="scientific">Cedecea colo</name>
    <dbReference type="NCBI Taxonomy" id="2552946"/>
    <lineage>
        <taxon>Bacteria</taxon>
        <taxon>Pseudomonadati</taxon>
        <taxon>Pseudomonadota</taxon>
        <taxon>Gammaproteobacteria</taxon>
        <taxon>Enterobacterales</taxon>
        <taxon>Enterobacteriaceae</taxon>
        <taxon>Cedecea</taxon>
    </lineage>
</organism>
<proteinExistence type="predicted"/>
<keyword evidence="2" id="KW-0812">Transmembrane</keyword>
<evidence type="ECO:0000313" key="4">
    <source>
        <dbReference type="Proteomes" id="UP000697927"/>
    </source>
</evidence>
<feature type="region of interest" description="Disordered" evidence="1">
    <location>
        <begin position="57"/>
        <end position="98"/>
    </location>
</feature>